<dbReference type="InterPro" id="IPR055944">
    <property type="entry name" value="DUF7522"/>
</dbReference>
<dbReference type="Proteomes" id="UP000823736">
    <property type="component" value="Unassembled WGS sequence"/>
</dbReference>
<protein>
    <submittedName>
        <fullName evidence="2">Uncharacterized protein</fullName>
    </submittedName>
</protein>
<name>A0A8T4H1B6_9EURY</name>
<evidence type="ECO:0000256" key="1">
    <source>
        <dbReference type="SAM" id="MobiDB-lite"/>
    </source>
</evidence>
<accession>A0A8T4H1B6</accession>
<feature type="region of interest" description="Disordered" evidence="1">
    <location>
        <begin position="29"/>
        <end position="87"/>
    </location>
</feature>
<reference evidence="2" key="1">
    <citation type="submission" date="2021-03" db="EMBL/GenBank/DDBJ databases">
        <title>Genomic Encyclopedia of Type Strains, Phase IV (KMG-IV): sequencing the most valuable type-strain genomes for metagenomic binning, comparative biology and taxonomic classification.</title>
        <authorList>
            <person name="Goeker M."/>
        </authorList>
    </citation>
    <scope>NUCLEOTIDE SEQUENCE</scope>
    <source>
        <strain evidence="2">DSM 26232</strain>
    </source>
</reference>
<comment type="caution">
    <text evidence="2">The sequence shown here is derived from an EMBL/GenBank/DDBJ whole genome shotgun (WGS) entry which is preliminary data.</text>
</comment>
<dbReference type="Pfam" id="PF24366">
    <property type="entry name" value="DUF7522"/>
    <property type="match status" value="1"/>
</dbReference>
<sequence>MPQETDDSTDSQVQALEHACRGVVGDRLRSVSVDGPDHSGTLYRRSDLPARADAPVHEAMADGASCQSPVLTDGGRPSPPSAGADGGRTVCAFENGYVARIQVGDTSVVATTDGIKMDRDTELSAAVRGVLRE</sequence>
<gene>
    <name evidence="2" type="ORF">J2753_001616</name>
</gene>
<dbReference type="EMBL" id="JAGGLC010000003">
    <property type="protein sequence ID" value="MBP1987118.1"/>
    <property type="molecule type" value="Genomic_DNA"/>
</dbReference>
<keyword evidence="3" id="KW-1185">Reference proteome</keyword>
<evidence type="ECO:0000313" key="2">
    <source>
        <dbReference type="EMBL" id="MBP1987118.1"/>
    </source>
</evidence>
<feature type="compositionally biased region" description="Basic and acidic residues" evidence="1">
    <location>
        <begin position="44"/>
        <end position="60"/>
    </location>
</feature>
<organism evidence="2 3">
    <name type="scientific">Halolamina salifodinae</name>
    <dbReference type="NCBI Taxonomy" id="1202767"/>
    <lineage>
        <taxon>Archaea</taxon>
        <taxon>Methanobacteriati</taxon>
        <taxon>Methanobacteriota</taxon>
        <taxon>Stenosarchaea group</taxon>
        <taxon>Halobacteria</taxon>
        <taxon>Halobacteriales</taxon>
        <taxon>Haloferacaceae</taxon>
    </lineage>
</organism>
<dbReference type="OrthoDB" id="256252at2157"/>
<proteinExistence type="predicted"/>
<dbReference type="RefSeq" id="WP_209491397.1">
    <property type="nucleotide sequence ID" value="NZ_JAGGLC010000003.1"/>
</dbReference>
<evidence type="ECO:0000313" key="3">
    <source>
        <dbReference type="Proteomes" id="UP000823736"/>
    </source>
</evidence>
<dbReference type="AlphaFoldDB" id="A0A8T4H1B6"/>